<dbReference type="OrthoDB" id="10254663at2759"/>
<reference evidence="2" key="1">
    <citation type="submission" date="2022-07" db="EMBL/GenBank/DDBJ databases">
        <title>Phylogenomic reconstructions and comparative analyses of Kickxellomycotina fungi.</title>
        <authorList>
            <person name="Reynolds N.K."/>
            <person name="Stajich J.E."/>
            <person name="Barry K."/>
            <person name="Grigoriev I.V."/>
            <person name="Crous P."/>
            <person name="Smith M.E."/>
        </authorList>
    </citation>
    <scope>NUCLEOTIDE SEQUENCE</scope>
    <source>
        <strain evidence="2">BCRC 34381</strain>
    </source>
</reference>
<feature type="compositionally biased region" description="Basic residues" evidence="1">
    <location>
        <begin position="45"/>
        <end position="55"/>
    </location>
</feature>
<dbReference type="EMBL" id="JANBOI010002970">
    <property type="protein sequence ID" value="KAJ1719227.1"/>
    <property type="molecule type" value="Genomic_DNA"/>
</dbReference>
<name>A0A9W7XUH3_9FUNG</name>
<proteinExistence type="predicted"/>
<dbReference type="AlphaFoldDB" id="A0A9W7XUH3"/>
<evidence type="ECO:0000313" key="3">
    <source>
        <dbReference type="Proteomes" id="UP001143981"/>
    </source>
</evidence>
<feature type="region of interest" description="Disordered" evidence="1">
    <location>
        <begin position="92"/>
        <end position="121"/>
    </location>
</feature>
<evidence type="ECO:0000256" key="1">
    <source>
        <dbReference type="SAM" id="MobiDB-lite"/>
    </source>
</evidence>
<feature type="compositionally biased region" description="Low complexity" evidence="1">
    <location>
        <begin position="56"/>
        <end position="66"/>
    </location>
</feature>
<evidence type="ECO:0000313" key="2">
    <source>
        <dbReference type="EMBL" id="KAJ1719227.1"/>
    </source>
</evidence>
<comment type="caution">
    <text evidence="2">The sequence shown here is derived from an EMBL/GenBank/DDBJ whole genome shotgun (WGS) entry which is preliminary data.</text>
</comment>
<dbReference type="Proteomes" id="UP001143981">
    <property type="component" value="Unassembled WGS sequence"/>
</dbReference>
<sequence length="121" mass="12848">VKAQFHLSQRLEQRLEALDPSYAHEPLVPKASSSTLNLPRLPTAPHHRSHHHPRAASRSSSAAHSSRSFEDIPTTGSVGERYAAIKARLAESAALDTSDSDSDSDGKAALEAASSSSISLP</sequence>
<keyword evidence="3" id="KW-1185">Reference proteome</keyword>
<feature type="compositionally biased region" description="Low complexity" evidence="1">
    <location>
        <begin position="107"/>
        <end position="121"/>
    </location>
</feature>
<accession>A0A9W7XUH3</accession>
<feature type="non-terminal residue" evidence="2">
    <location>
        <position position="1"/>
    </location>
</feature>
<organism evidence="2 3">
    <name type="scientific">Coemansia biformis</name>
    <dbReference type="NCBI Taxonomy" id="1286918"/>
    <lineage>
        <taxon>Eukaryota</taxon>
        <taxon>Fungi</taxon>
        <taxon>Fungi incertae sedis</taxon>
        <taxon>Zoopagomycota</taxon>
        <taxon>Kickxellomycotina</taxon>
        <taxon>Kickxellomycetes</taxon>
        <taxon>Kickxellales</taxon>
        <taxon>Kickxellaceae</taxon>
        <taxon>Coemansia</taxon>
    </lineage>
</organism>
<feature type="region of interest" description="Disordered" evidence="1">
    <location>
        <begin position="25"/>
        <end position="77"/>
    </location>
</feature>
<gene>
    <name evidence="2" type="ORF">LPJ61_006350</name>
</gene>
<protein>
    <submittedName>
        <fullName evidence="2">Uncharacterized protein</fullName>
    </submittedName>
</protein>